<evidence type="ECO:0000256" key="1">
    <source>
        <dbReference type="SAM" id="MobiDB-lite"/>
    </source>
</evidence>
<dbReference type="RefSeq" id="WP_104830517.1">
    <property type="nucleotide sequence ID" value="NZ_PJCH01000009.1"/>
</dbReference>
<dbReference type="Pfam" id="PF13474">
    <property type="entry name" value="SnoaL_3"/>
    <property type="match status" value="1"/>
</dbReference>
<reference evidence="4 5" key="1">
    <citation type="submission" date="2017-12" db="EMBL/GenBank/DDBJ databases">
        <authorList>
            <person name="Hurst M.R.H."/>
        </authorList>
    </citation>
    <scope>NUCLEOTIDE SEQUENCE [LARGE SCALE GENOMIC DNA]</scope>
    <source>
        <strain evidence="4 5">SY-3-19</strain>
    </source>
</reference>
<dbReference type="Gene3D" id="3.10.450.50">
    <property type="match status" value="1"/>
</dbReference>
<evidence type="ECO:0000313" key="5">
    <source>
        <dbReference type="Proteomes" id="UP000239504"/>
    </source>
</evidence>
<keyword evidence="5" id="KW-1185">Reference proteome</keyword>
<dbReference type="InterPro" id="IPR032710">
    <property type="entry name" value="NTF2-like_dom_sf"/>
</dbReference>
<dbReference type="AlphaFoldDB" id="A0A2S7K496"/>
<sequence>MKRAVSIIALSAAFFAAGAAQGAENKTTCARGGDSRIIEVIAPGEVGESCDVRYTRGPDNVSVPYHADNSDAFCAQKAKELVDNLASAGFSCSGPAPALRADTAAAPSSDYVVESKRPATPVQPASARAAEPAPAAPAPEAQTGSDETAQAPSPAPMTAEQKEPALVAINEKEGEEAEALEEEMNQILAQPGLENTSGEPAQLVASQAETTPGEAQPDSMGRLTGAAPEEPKAATPVTQTAAAAPAAEDPAPEKAAAAEPAPAAQPEKKAPEKTANADKQLRTPREVIRASLMAQAAAWNEGDLNGFMDGYWKSDNLKFVSGVNITKGWDATLKRYRERYGGGEGLGRLSFDNIDVKMVTDDVAVATGRFNLAGSDASSSGVFSLVMRRDGGAWRIVHDHTSADPATN</sequence>
<dbReference type="OrthoDB" id="953853at2"/>
<organism evidence="4 5">
    <name type="scientific">Hyphococcus luteus</name>
    <dbReference type="NCBI Taxonomy" id="2058213"/>
    <lineage>
        <taxon>Bacteria</taxon>
        <taxon>Pseudomonadati</taxon>
        <taxon>Pseudomonadota</taxon>
        <taxon>Alphaproteobacteria</taxon>
        <taxon>Parvularculales</taxon>
        <taxon>Parvularculaceae</taxon>
        <taxon>Hyphococcus</taxon>
    </lineage>
</organism>
<feature type="signal peptide" evidence="2">
    <location>
        <begin position="1"/>
        <end position="22"/>
    </location>
</feature>
<proteinExistence type="predicted"/>
<comment type="caution">
    <text evidence="4">The sequence shown here is derived from an EMBL/GenBank/DDBJ whole genome shotgun (WGS) entry which is preliminary data.</text>
</comment>
<feature type="domain" description="SnoaL-like" evidence="3">
    <location>
        <begin position="289"/>
        <end position="403"/>
    </location>
</feature>
<feature type="compositionally biased region" description="Low complexity" evidence="1">
    <location>
        <begin position="124"/>
        <end position="141"/>
    </location>
</feature>
<gene>
    <name evidence="4" type="ORF">CW354_12935</name>
</gene>
<evidence type="ECO:0000259" key="3">
    <source>
        <dbReference type="Pfam" id="PF13474"/>
    </source>
</evidence>
<feature type="compositionally biased region" description="Polar residues" evidence="1">
    <location>
        <begin position="142"/>
        <end position="151"/>
    </location>
</feature>
<dbReference type="InterPro" id="IPR037401">
    <property type="entry name" value="SnoaL-like"/>
</dbReference>
<dbReference type="SUPFAM" id="SSF54427">
    <property type="entry name" value="NTF2-like"/>
    <property type="match status" value="1"/>
</dbReference>
<accession>A0A2S7K496</accession>
<feature type="region of interest" description="Disordered" evidence="1">
    <location>
        <begin position="203"/>
        <end position="281"/>
    </location>
</feature>
<feature type="region of interest" description="Disordered" evidence="1">
    <location>
        <begin position="110"/>
        <end position="160"/>
    </location>
</feature>
<feature type="compositionally biased region" description="Low complexity" evidence="1">
    <location>
        <begin position="233"/>
        <end position="265"/>
    </location>
</feature>
<dbReference type="EMBL" id="PJCH01000009">
    <property type="protein sequence ID" value="PQA87330.1"/>
    <property type="molecule type" value="Genomic_DNA"/>
</dbReference>
<feature type="compositionally biased region" description="Basic and acidic residues" evidence="1">
    <location>
        <begin position="266"/>
        <end position="281"/>
    </location>
</feature>
<evidence type="ECO:0000256" key="2">
    <source>
        <dbReference type="SAM" id="SignalP"/>
    </source>
</evidence>
<dbReference type="Proteomes" id="UP000239504">
    <property type="component" value="Unassembled WGS sequence"/>
</dbReference>
<evidence type="ECO:0000313" key="4">
    <source>
        <dbReference type="EMBL" id="PQA87330.1"/>
    </source>
</evidence>
<name>A0A2S7K496_9PROT</name>
<protein>
    <recommendedName>
        <fullName evidence="3">SnoaL-like domain-containing protein</fullName>
    </recommendedName>
</protein>
<keyword evidence="2" id="KW-0732">Signal</keyword>
<feature type="chain" id="PRO_5015528903" description="SnoaL-like domain-containing protein" evidence="2">
    <location>
        <begin position="23"/>
        <end position="408"/>
    </location>
</feature>